<name>A0ABN9SSX3_9DINO</name>
<accession>A0ABN9SSX3</accession>
<gene>
    <name evidence="3" type="ORF">PCOR1329_LOCUS32273</name>
</gene>
<dbReference type="EMBL" id="CAUYUJ010013003">
    <property type="protein sequence ID" value="CAK0835162.1"/>
    <property type="molecule type" value="Genomic_DNA"/>
</dbReference>
<feature type="domain" description="C2" evidence="2">
    <location>
        <begin position="1"/>
        <end position="117"/>
    </location>
</feature>
<evidence type="ECO:0000313" key="3">
    <source>
        <dbReference type="EMBL" id="CAK0835162.1"/>
    </source>
</evidence>
<comment type="caution">
    <text evidence="3">The sequence shown here is derived from an EMBL/GenBank/DDBJ whole genome shotgun (WGS) entry which is preliminary data.</text>
</comment>
<dbReference type="Gene3D" id="2.60.40.150">
    <property type="entry name" value="C2 domain"/>
    <property type="match status" value="1"/>
</dbReference>
<dbReference type="SUPFAM" id="SSF49562">
    <property type="entry name" value="C2 domain (Calcium/lipid-binding domain, CaLB)"/>
    <property type="match status" value="1"/>
</dbReference>
<dbReference type="SMART" id="SM00239">
    <property type="entry name" value="C2"/>
    <property type="match status" value="1"/>
</dbReference>
<evidence type="ECO:0000259" key="2">
    <source>
        <dbReference type="PROSITE" id="PS50004"/>
    </source>
</evidence>
<organism evidence="3 4">
    <name type="scientific">Prorocentrum cordatum</name>
    <dbReference type="NCBI Taxonomy" id="2364126"/>
    <lineage>
        <taxon>Eukaryota</taxon>
        <taxon>Sar</taxon>
        <taxon>Alveolata</taxon>
        <taxon>Dinophyceae</taxon>
        <taxon>Prorocentrales</taxon>
        <taxon>Prorocentraceae</taxon>
        <taxon>Prorocentrum</taxon>
    </lineage>
</organism>
<protein>
    <recommendedName>
        <fullName evidence="2">C2 domain-containing protein</fullName>
    </recommendedName>
</protein>
<dbReference type="PROSITE" id="PS50004">
    <property type="entry name" value="C2"/>
    <property type="match status" value="1"/>
</dbReference>
<feature type="compositionally biased region" description="Basic and acidic residues" evidence="1">
    <location>
        <begin position="309"/>
        <end position="324"/>
    </location>
</feature>
<feature type="compositionally biased region" description="Polar residues" evidence="1">
    <location>
        <begin position="293"/>
        <end position="303"/>
    </location>
</feature>
<evidence type="ECO:0000313" key="4">
    <source>
        <dbReference type="Proteomes" id="UP001189429"/>
    </source>
</evidence>
<feature type="compositionally biased region" description="Low complexity" evidence="1">
    <location>
        <begin position="241"/>
        <end position="258"/>
    </location>
</feature>
<dbReference type="Proteomes" id="UP001189429">
    <property type="component" value="Unassembled WGS sequence"/>
</dbReference>
<feature type="compositionally biased region" description="Low complexity" evidence="1">
    <location>
        <begin position="193"/>
        <end position="212"/>
    </location>
</feature>
<proteinExistence type="predicted"/>
<feature type="region of interest" description="Disordered" evidence="1">
    <location>
        <begin position="174"/>
        <end position="324"/>
    </location>
</feature>
<dbReference type="InterPro" id="IPR000008">
    <property type="entry name" value="C2_dom"/>
</dbReference>
<dbReference type="InterPro" id="IPR035892">
    <property type="entry name" value="C2_domain_sf"/>
</dbReference>
<dbReference type="CDD" id="cd00030">
    <property type="entry name" value="C2"/>
    <property type="match status" value="1"/>
</dbReference>
<dbReference type="Pfam" id="PF00168">
    <property type="entry name" value="C2"/>
    <property type="match status" value="1"/>
</dbReference>
<reference evidence="3" key="1">
    <citation type="submission" date="2023-10" db="EMBL/GenBank/DDBJ databases">
        <authorList>
            <person name="Chen Y."/>
            <person name="Shah S."/>
            <person name="Dougan E. K."/>
            <person name="Thang M."/>
            <person name="Chan C."/>
        </authorList>
    </citation>
    <scope>NUCLEOTIDE SEQUENCE [LARGE SCALE GENOMIC DNA]</scope>
</reference>
<keyword evidence="4" id="KW-1185">Reference proteome</keyword>
<evidence type="ECO:0000256" key="1">
    <source>
        <dbReference type="SAM" id="MobiDB-lite"/>
    </source>
</evidence>
<sequence>MEEVLSGKHIDITVVEAELVRIFDSLKPTQDVFVQLACGLADGTEQVVGRTEVCKNGNLRPQWNERFNWDFDGSCGGRTLKFTVQIGHTVRKEVLCGEAEFDLATLCNRAASGPQDLRIPLFKRDEQTGRLRIGFSLGEGPAPVAGPALAASPSSDASTPTRGVRWLQACGAATPVGEPQARRRAGDGGGGSSCSLGDAPTAAALPGATPGGRTRRADCFGGTPISEPQAPTPGKDRGADAARAPASSLASGASSATEASRRQEPDEAEREAAAWTAAASPCCDPPAYPLEVSPQSHAVSSEKTMSDGAEEKNVEFWDSFIERG</sequence>